<evidence type="ECO:0000256" key="1">
    <source>
        <dbReference type="ARBA" id="ARBA00022723"/>
    </source>
</evidence>
<dbReference type="InterPro" id="IPR002893">
    <property type="entry name" value="Znf_MYND"/>
</dbReference>
<feature type="domain" description="MYND-type" evidence="5">
    <location>
        <begin position="9"/>
        <end position="50"/>
    </location>
</feature>
<dbReference type="GO" id="GO:0008270">
    <property type="term" value="F:zinc ion binding"/>
    <property type="evidence" value="ECO:0007669"/>
    <property type="project" value="UniProtKB-KW"/>
</dbReference>
<evidence type="ECO:0000256" key="4">
    <source>
        <dbReference type="PROSITE-ProRule" id="PRU00134"/>
    </source>
</evidence>
<keyword evidence="7" id="KW-1185">Reference proteome</keyword>
<gene>
    <name evidence="6" type="ORF">BOTBODRAFT_176787</name>
</gene>
<dbReference type="PROSITE" id="PS50865">
    <property type="entry name" value="ZF_MYND_2"/>
    <property type="match status" value="1"/>
</dbReference>
<keyword evidence="2 4" id="KW-0863">Zinc-finger</keyword>
<evidence type="ECO:0000259" key="5">
    <source>
        <dbReference type="PROSITE" id="PS50865"/>
    </source>
</evidence>
<dbReference type="SUPFAM" id="SSF144232">
    <property type="entry name" value="HIT/MYND zinc finger-like"/>
    <property type="match status" value="1"/>
</dbReference>
<sequence length="226" mass="25697">MSPDSSRLCYNCRKAGPTPDALIRCFKCRAVYYCSPRCQNAHWSLHKNICDPLAGLRATRAKTPPTYIPVNVPAVDLLGGNELPFNPREVVLSLARCEELMSAGVLSPISRMIGVPLVLFRHFQYRSADTRLDNQAITYLMLDPEHGYTPSEWQQGIGPVTVIRKDRKPLSSLALEMIWMYFDVILEHFGDEGEPPKWRYTPQAFQEWCRRLKNSNPAFASVDLPL</sequence>
<dbReference type="Gene3D" id="6.10.140.2220">
    <property type="match status" value="1"/>
</dbReference>
<proteinExistence type="predicted"/>
<evidence type="ECO:0000313" key="6">
    <source>
        <dbReference type="EMBL" id="KDQ12017.1"/>
    </source>
</evidence>
<dbReference type="Proteomes" id="UP000027195">
    <property type="component" value="Unassembled WGS sequence"/>
</dbReference>
<dbReference type="Pfam" id="PF01753">
    <property type="entry name" value="zf-MYND"/>
    <property type="match status" value="1"/>
</dbReference>
<evidence type="ECO:0000256" key="3">
    <source>
        <dbReference type="ARBA" id="ARBA00022833"/>
    </source>
</evidence>
<accession>A0A067MJF7</accession>
<dbReference type="AlphaFoldDB" id="A0A067MJF7"/>
<reference evidence="7" key="1">
    <citation type="journal article" date="2014" name="Proc. Natl. Acad. Sci. U.S.A.">
        <title>Extensive sampling of basidiomycete genomes demonstrates inadequacy of the white-rot/brown-rot paradigm for wood decay fungi.</title>
        <authorList>
            <person name="Riley R."/>
            <person name="Salamov A.A."/>
            <person name="Brown D.W."/>
            <person name="Nagy L.G."/>
            <person name="Floudas D."/>
            <person name="Held B.W."/>
            <person name="Levasseur A."/>
            <person name="Lombard V."/>
            <person name="Morin E."/>
            <person name="Otillar R."/>
            <person name="Lindquist E.A."/>
            <person name="Sun H."/>
            <person name="LaButti K.M."/>
            <person name="Schmutz J."/>
            <person name="Jabbour D."/>
            <person name="Luo H."/>
            <person name="Baker S.E."/>
            <person name="Pisabarro A.G."/>
            <person name="Walton J.D."/>
            <person name="Blanchette R.A."/>
            <person name="Henrissat B."/>
            <person name="Martin F."/>
            <person name="Cullen D."/>
            <person name="Hibbett D.S."/>
            <person name="Grigoriev I.V."/>
        </authorList>
    </citation>
    <scope>NUCLEOTIDE SEQUENCE [LARGE SCALE GENOMIC DNA]</scope>
    <source>
        <strain evidence="7">FD-172 SS1</strain>
    </source>
</reference>
<dbReference type="STRING" id="930990.A0A067MJF7"/>
<evidence type="ECO:0000256" key="2">
    <source>
        <dbReference type="ARBA" id="ARBA00022771"/>
    </source>
</evidence>
<evidence type="ECO:0000313" key="7">
    <source>
        <dbReference type="Proteomes" id="UP000027195"/>
    </source>
</evidence>
<dbReference type="OrthoDB" id="9922773at2759"/>
<dbReference type="InParanoid" id="A0A067MJF7"/>
<keyword evidence="3" id="KW-0862">Zinc</keyword>
<keyword evidence="1" id="KW-0479">Metal-binding</keyword>
<dbReference type="PROSITE" id="PS01360">
    <property type="entry name" value="ZF_MYND_1"/>
    <property type="match status" value="1"/>
</dbReference>
<protein>
    <recommendedName>
        <fullName evidence="5">MYND-type domain-containing protein</fullName>
    </recommendedName>
</protein>
<organism evidence="6 7">
    <name type="scientific">Botryobasidium botryosum (strain FD-172 SS1)</name>
    <dbReference type="NCBI Taxonomy" id="930990"/>
    <lineage>
        <taxon>Eukaryota</taxon>
        <taxon>Fungi</taxon>
        <taxon>Dikarya</taxon>
        <taxon>Basidiomycota</taxon>
        <taxon>Agaricomycotina</taxon>
        <taxon>Agaricomycetes</taxon>
        <taxon>Cantharellales</taxon>
        <taxon>Botryobasidiaceae</taxon>
        <taxon>Botryobasidium</taxon>
    </lineage>
</organism>
<dbReference type="EMBL" id="KL198053">
    <property type="protein sequence ID" value="KDQ12017.1"/>
    <property type="molecule type" value="Genomic_DNA"/>
</dbReference>
<dbReference type="HOGENOM" id="CLU_105955_0_0_1"/>
<name>A0A067MJF7_BOTB1</name>